<dbReference type="NCBIfam" id="TIGR00377">
    <property type="entry name" value="ant_ant_sig"/>
    <property type="match status" value="1"/>
</dbReference>
<comment type="similarity">
    <text evidence="1 2">Belongs to the anti-sigma-factor antagonist family.</text>
</comment>
<proteinExistence type="inferred from homology"/>
<name>A0ABW4XG36_9ACTN</name>
<dbReference type="EMBL" id="JBHUHP010000030">
    <property type="protein sequence ID" value="MFD2093948.1"/>
    <property type="molecule type" value="Genomic_DNA"/>
</dbReference>
<keyword evidence="5" id="KW-1185">Reference proteome</keyword>
<dbReference type="PROSITE" id="PS50801">
    <property type="entry name" value="STAS"/>
    <property type="match status" value="1"/>
</dbReference>
<evidence type="ECO:0000313" key="4">
    <source>
        <dbReference type="EMBL" id="MFD2093948.1"/>
    </source>
</evidence>
<gene>
    <name evidence="4" type="ORF">ACFSHS_20475</name>
</gene>
<dbReference type="SUPFAM" id="SSF52091">
    <property type="entry name" value="SpoIIaa-like"/>
    <property type="match status" value="1"/>
</dbReference>
<feature type="domain" description="STAS" evidence="3">
    <location>
        <begin position="31"/>
        <end position="106"/>
    </location>
</feature>
<dbReference type="PANTHER" id="PTHR33495">
    <property type="entry name" value="ANTI-SIGMA FACTOR ANTAGONIST TM_1081-RELATED-RELATED"/>
    <property type="match status" value="1"/>
</dbReference>
<dbReference type="PANTHER" id="PTHR33495:SF2">
    <property type="entry name" value="ANTI-SIGMA FACTOR ANTAGONIST TM_1081-RELATED"/>
    <property type="match status" value="1"/>
</dbReference>
<organism evidence="4 5">
    <name type="scientific">Blastococcus deserti</name>
    <dbReference type="NCBI Taxonomy" id="2259033"/>
    <lineage>
        <taxon>Bacteria</taxon>
        <taxon>Bacillati</taxon>
        <taxon>Actinomycetota</taxon>
        <taxon>Actinomycetes</taxon>
        <taxon>Geodermatophilales</taxon>
        <taxon>Geodermatophilaceae</taxon>
        <taxon>Blastococcus</taxon>
    </lineage>
</organism>
<dbReference type="CDD" id="cd07043">
    <property type="entry name" value="STAS_anti-anti-sigma_factors"/>
    <property type="match status" value="1"/>
</dbReference>
<dbReference type="InterPro" id="IPR003658">
    <property type="entry name" value="Anti-sigma_ant"/>
</dbReference>
<protein>
    <recommendedName>
        <fullName evidence="2">Anti-sigma factor antagonist</fullName>
    </recommendedName>
</protein>
<reference evidence="5" key="1">
    <citation type="journal article" date="2019" name="Int. J. Syst. Evol. Microbiol.">
        <title>The Global Catalogue of Microorganisms (GCM) 10K type strain sequencing project: providing services to taxonomists for standard genome sequencing and annotation.</title>
        <authorList>
            <consortium name="The Broad Institute Genomics Platform"/>
            <consortium name="The Broad Institute Genome Sequencing Center for Infectious Disease"/>
            <person name="Wu L."/>
            <person name="Ma J."/>
        </authorList>
    </citation>
    <scope>NUCLEOTIDE SEQUENCE [LARGE SCALE GENOMIC DNA]</scope>
    <source>
        <strain evidence="5">JCM 3338</strain>
    </source>
</reference>
<dbReference type="InterPro" id="IPR036513">
    <property type="entry name" value="STAS_dom_sf"/>
</dbReference>
<evidence type="ECO:0000313" key="5">
    <source>
        <dbReference type="Proteomes" id="UP001597402"/>
    </source>
</evidence>
<evidence type="ECO:0000256" key="2">
    <source>
        <dbReference type="RuleBase" id="RU003749"/>
    </source>
</evidence>
<sequence>MTAASLDSSTSNLVSVTVSGSGPAVHVSAVGEVDSTSAPVLRERLEALLDGDVRDLTVDLGQVTFLDSAGLCVLAAAHRRATRQDVTMRVLASSRAVIRPLQITGLWELLGAQQVDGTAAGSAGRHGAA</sequence>
<dbReference type="RefSeq" id="WP_376880191.1">
    <property type="nucleotide sequence ID" value="NZ_JBHUHP010000030.1"/>
</dbReference>
<dbReference type="Gene3D" id="3.30.750.24">
    <property type="entry name" value="STAS domain"/>
    <property type="match status" value="1"/>
</dbReference>
<evidence type="ECO:0000256" key="1">
    <source>
        <dbReference type="ARBA" id="ARBA00009013"/>
    </source>
</evidence>
<evidence type="ECO:0000259" key="3">
    <source>
        <dbReference type="PROSITE" id="PS50801"/>
    </source>
</evidence>
<dbReference type="InterPro" id="IPR002645">
    <property type="entry name" value="STAS_dom"/>
</dbReference>
<dbReference type="Pfam" id="PF01740">
    <property type="entry name" value="STAS"/>
    <property type="match status" value="1"/>
</dbReference>
<comment type="caution">
    <text evidence="4">The sequence shown here is derived from an EMBL/GenBank/DDBJ whole genome shotgun (WGS) entry which is preliminary data.</text>
</comment>
<dbReference type="Proteomes" id="UP001597402">
    <property type="component" value="Unassembled WGS sequence"/>
</dbReference>
<accession>A0ABW4XG36</accession>